<feature type="domain" description="Nephrocystin 3-like N-terminal" evidence="5">
    <location>
        <begin position="3"/>
        <end position="134"/>
    </location>
</feature>
<evidence type="ECO:0000259" key="5">
    <source>
        <dbReference type="Pfam" id="PF24883"/>
    </source>
</evidence>
<evidence type="ECO:0000313" key="7">
    <source>
        <dbReference type="Proteomes" id="UP001373714"/>
    </source>
</evidence>
<feature type="repeat" description="ANK" evidence="3">
    <location>
        <begin position="930"/>
        <end position="962"/>
    </location>
</feature>
<dbReference type="GO" id="GO:0005737">
    <property type="term" value="C:cytoplasm"/>
    <property type="evidence" value="ECO:0007669"/>
    <property type="project" value="TreeGrafter"/>
</dbReference>
<feature type="repeat" description="ANK" evidence="3">
    <location>
        <begin position="824"/>
        <end position="856"/>
    </location>
</feature>
<keyword evidence="7" id="KW-1185">Reference proteome</keyword>
<comment type="caution">
    <text evidence="6">The sequence shown here is derived from an EMBL/GenBank/DDBJ whole genome shotgun (WGS) entry which is preliminary data.</text>
</comment>
<dbReference type="PRINTS" id="PR01415">
    <property type="entry name" value="ANKYRIN"/>
</dbReference>
<dbReference type="Proteomes" id="UP001373714">
    <property type="component" value="Unassembled WGS sequence"/>
</dbReference>
<accession>A0AAV9URU0</accession>
<dbReference type="SMART" id="SM00248">
    <property type="entry name" value="ANK"/>
    <property type="match status" value="18"/>
</dbReference>
<dbReference type="InterPro" id="IPR036770">
    <property type="entry name" value="Ankyrin_rpt-contain_sf"/>
</dbReference>
<feature type="region of interest" description="Disordered" evidence="4">
    <location>
        <begin position="1599"/>
        <end position="1624"/>
    </location>
</feature>
<evidence type="ECO:0000313" key="6">
    <source>
        <dbReference type="EMBL" id="KAK6346150.1"/>
    </source>
</evidence>
<dbReference type="Pfam" id="PF24883">
    <property type="entry name" value="NPHP3_N"/>
    <property type="match status" value="1"/>
</dbReference>
<feature type="repeat" description="ANK" evidence="3">
    <location>
        <begin position="897"/>
        <end position="929"/>
    </location>
</feature>
<dbReference type="SUPFAM" id="SSF48403">
    <property type="entry name" value="Ankyrin repeat"/>
    <property type="match status" value="3"/>
</dbReference>
<feature type="repeat" description="ANK" evidence="3">
    <location>
        <begin position="740"/>
        <end position="772"/>
    </location>
</feature>
<organism evidence="6 7">
    <name type="scientific">Orbilia blumenaviensis</name>
    <dbReference type="NCBI Taxonomy" id="1796055"/>
    <lineage>
        <taxon>Eukaryota</taxon>
        <taxon>Fungi</taxon>
        <taxon>Dikarya</taxon>
        <taxon>Ascomycota</taxon>
        <taxon>Pezizomycotina</taxon>
        <taxon>Orbiliomycetes</taxon>
        <taxon>Orbiliales</taxon>
        <taxon>Orbiliaceae</taxon>
        <taxon>Orbilia</taxon>
    </lineage>
</organism>
<keyword evidence="2 3" id="KW-0040">ANK repeat</keyword>
<feature type="repeat" description="ANK" evidence="3">
    <location>
        <begin position="1396"/>
        <end position="1429"/>
    </location>
</feature>
<sequence length="2017" mass="225298">MELSSSIIDSIIGNLGGDDAIAFHYCDYKSKESQDLENIICSLIAQTAQQSDSAFDKLKEIYDKYDPNGSRSTRLRDCNIDLVKVLHQLSKSYSTVSIVIDGLDECSGERGELINQLDRLPDIGGRIKILLASRLEQEFESLLSNYRQIEIIASTADVQLYVTSVIDTRIRLGKLKLKDPALKDLISTKLVEGSKGMFQWVVCQVDHLCHLGNDKARRTALENLPPGLNDIYQNILRRIISKEGDYGGSDYSQAREYLLRTLVWLSFSEYPLTLPELTEAIADIATPNGYYDPDSIVDEEDILFWGSSLIRHNRQTNCLEFSHFTVKDFLVDGRTTLHSPMERFKLDYTTSQLWMAKFCLRFLMLKDFDTKDILERGLMDSDNTYPFLKYAERFWDTHARLALPDWDEEIRSLVQTFLAPKDNPYFQRWRKRNAVETDNKSPSMRPKILGPHFFAQDDINLHFAAGAGLLDATKSLAQDPSLVNFLNIACGTPLSAALWKFYGAHASGLAKASKQRILNDYNQIITTLLDLGADPNLYLPDQPQTDPYFAFFQAPEYDERVAQLLFPRFQRQVSIELVDAICCRLYEKWISGPQTIKLITSSPGCWTQDNKIQVCKAIVGSGALRKEDSYLLESLEVLDYLDHDQSANDSRFPDIEKFRLQHTDTFKQEIMARYHGALIVAAESGMGTVVENLISKYPWIVDLPDSEGFTPLGVACHKGHEHIVTKLLAHGACANTLSICGTTALHIACASGELECFNLLLAAGADVNKPAQPDIDNMYFSYLKEDILNVKGDTPLVFACRSGYERIVNVLLDHGVDVNRPGWKGRTPLHAACKNGRLECVRLLLAIGADVNAQNDEGRTPLMCLWKNRHDGPPENWQDISDTLFSSNIDFSLQTTQNETYLHFAASLSHPKYLELLLQKSIDIDAQRADGATALHIAAENPNPNLVRLLLLHNASVNLVDCYKLNSLMYACRSGSPQTIIWLVEAGVDITAESSFNLRAYQYACLSNDPNNLVSLLNAVMSSGGEVSMADGHMYGLTGTNILHIAVENQSPEVALELVKYLIKLPEISVDYGDELDNTALKLACIMLKRESQYRNKTDMELHYPESGCYLRLQVVKALLTRTSSPSGFEIGEKSTLAVALQVRCESCWREVLEAFVKCQKDIIETIVTTNGRTPLLFCFSPRSRLCWSWNLNGPCYERATTLIDLGANVSATLNDGSTALHMVCESTDDNCYIARLLIENGADPEAKSSLGVTPLMLASTQGNIDIVRMLVHHGVDVLARDNNGYSALHLAASWCPDKLVASVLKCLLGAGADINVPATRKSEEGNTPLMSAILAGKLLAVSYILRQEATDISAINTLRHGIWHMAIRSVDRNAAVQILGEKNITANINLADRLYNVTPLLWALAVGAVEPVIRSIIKLGGDIFARDSAGLSSLEYATLSGKPNIVRLMLENTARLSFSSKHKFNFNFFDNHLPPQSTRTELIKQLLQHHDSLDSKDILGFCGWGQFEDEIYHLVASFVFDGKVVYVDDGMNLDTLYRKICLLSGRHGDFRLQRIFQERMIHTGLSTGVKASPVEMVSAAGVSGPGICLEDLKLVPRRKSDSELTKQPPEYPNSTSPGHPDPYSNFEVKGTPEWFEDMAMSIVQGKWIYEKDKTLSTGSFARTKNISFTLPSLLRPTVLQFKSDMTILQVAIHTQDFEAVRVLLLHGCLLGVENSQGNNGLLLILCKDDWILLESIAKLIETSQLKLRQNVHPRGDTRGKPGTYWIPYLHFLAQNGGWRCVKPLVRIAPVLFDISIPDFCLVDVKNRGGWTLLRTAVEKGNLKFIEEIFKLPITPIKNTWEFEGAYSLKRRAIELGHFGIAEALISHDPNGDITSQNRFNQHFWPFWAAKDRASLEAILQAGCDIGFWDEFQGHPIHFLLKMGGHISLGVFLRYLGTDKALAQLLRRTTLFGHALEIVGDLGCISCIQALQDFFGLGLAGFPDECIEEGSVAALKQGYVELSEIFKKIVQRRKGED</sequence>
<dbReference type="Pfam" id="PF12796">
    <property type="entry name" value="Ank_2"/>
    <property type="match status" value="4"/>
</dbReference>
<dbReference type="PANTHER" id="PTHR24198:SF165">
    <property type="entry name" value="ANKYRIN REPEAT-CONTAINING PROTEIN-RELATED"/>
    <property type="match status" value="1"/>
</dbReference>
<dbReference type="EMBL" id="JAVHNS010000008">
    <property type="protein sequence ID" value="KAK6346150.1"/>
    <property type="molecule type" value="Genomic_DNA"/>
</dbReference>
<dbReference type="Gene3D" id="1.25.40.20">
    <property type="entry name" value="Ankyrin repeat-containing domain"/>
    <property type="match status" value="7"/>
</dbReference>
<protein>
    <recommendedName>
        <fullName evidence="5">Nephrocystin 3-like N-terminal domain-containing protein</fullName>
    </recommendedName>
</protein>
<feature type="repeat" description="ANK" evidence="3">
    <location>
        <begin position="791"/>
        <end position="819"/>
    </location>
</feature>
<feature type="repeat" description="ANK" evidence="3">
    <location>
        <begin position="1251"/>
        <end position="1283"/>
    </location>
</feature>
<reference evidence="6 7" key="1">
    <citation type="submission" date="2019-10" db="EMBL/GenBank/DDBJ databases">
        <authorList>
            <person name="Palmer J.M."/>
        </authorList>
    </citation>
    <scope>NUCLEOTIDE SEQUENCE [LARGE SCALE GENOMIC DNA]</scope>
    <source>
        <strain evidence="6 7">TWF730</strain>
    </source>
</reference>
<dbReference type="InterPro" id="IPR002110">
    <property type="entry name" value="Ankyrin_rpt"/>
</dbReference>
<gene>
    <name evidence="6" type="ORF">TWF730_010482</name>
</gene>
<dbReference type="PROSITE" id="PS50088">
    <property type="entry name" value="ANK_REPEAT"/>
    <property type="match status" value="10"/>
</dbReference>
<evidence type="ECO:0000256" key="1">
    <source>
        <dbReference type="ARBA" id="ARBA00022737"/>
    </source>
</evidence>
<feature type="repeat" description="ANK" evidence="3">
    <location>
        <begin position="1216"/>
        <end position="1250"/>
    </location>
</feature>
<feature type="repeat" description="ANK" evidence="3">
    <location>
        <begin position="707"/>
        <end position="739"/>
    </location>
</feature>
<dbReference type="PROSITE" id="PS50297">
    <property type="entry name" value="ANK_REP_REGION"/>
    <property type="match status" value="9"/>
</dbReference>
<dbReference type="PANTHER" id="PTHR24198">
    <property type="entry name" value="ANKYRIN REPEAT AND PROTEIN KINASE DOMAIN-CONTAINING PROTEIN"/>
    <property type="match status" value="1"/>
</dbReference>
<dbReference type="InterPro" id="IPR056884">
    <property type="entry name" value="NPHP3-like_N"/>
</dbReference>
<proteinExistence type="predicted"/>
<name>A0AAV9URU0_9PEZI</name>
<evidence type="ECO:0000256" key="3">
    <source>
        <dbReference type="PROSITE-ProRule" id="PRU00023"/>
    </source>
</evidence>
<evidence type="ECO:0000256" key="2">
    <source>
        <dbReference type="ARBA" id="ARBA00023043"/>
    </source>
</evidence>
<evidence type="ECO:0000256" key="4">
    <source>
        <dbReference type="SAM" id="MobiDB-lite"/>
    </source>
</evidence>
<keyword evidence="1" id="KW-0677">Repeat</keyword>
<feature type="repeat" description="ANK" evidence="3">
    <location>
        <begin position="1284"/>
        <end position="1320"/>
    </location>
</feature>